<reference evidence="1" key="1">
    <citation type="submission" date="2021-02" db="EMBL/GenBank/DDBJ databases">
        <authorList>
            <person name="Nowell W R."/>
        </authorList>
    </citation>
    <scope>NUCLEOTIDE SEQUENCE</scope>
    <source>
        <strain evidence="1">Ploen Becks lab</strain>
    </source>
</reference>
<organism evidence="1 2">
    <name type="scientific">Brachionus calyciflorus</name>
    <dbReference type="NCBI Taxonomy" id="104777"/>
    <lineage>
        <taxon>Eukaryota</taxon>
        <taxon>Metazoa</taxon>
        <taxon>Spiralia</taxon>
        <taxon>Gnathifera</taxon>
        <taxon>Rotifera</taxon>
        <taxon>Eurotatoria</taxon>
        <taxon>Monogononta</taxon>
        <taxon>Pseudotrocha</taxon>
        <taxon>Ploima</taxon>
        <taxon>Brachionidae</taxon>
        <taxon>Brachionus</taxon>
    </lineage>
</organism>
<dbReference type="EMBL" id="CAJNOC010003308">
    <property type="protein sequence ID" value="CAF0976936.1"/>
    <property type="molecule type" value="Genomic_DNA"/>
</dbReference>
<dbReference type="Proteomes" id="UP000663879">
    <property type="component" value="Unassembled WGS sequence"/>
</dbReference>
<evidence type="ECO:0000313" key="2">
    <source>
        <dbReference type="Proteomes" id="UP000663879"/>
    </source>
</evidence>
<proteinExistence type="predicted"/>
<feature type="non-terminal residue" evidence="1">
    <location>
        <position position="32"/>
    </location>
</feature>
<dbReference type="AlphaFoldDB" id="A0A814F7K2"/>
<comment type="caution">
    <text evidence="1">The sequence shown here is derived from an EMBL/GenBank/DDBJ whole genome shotgun (WGS) entry which is preliminary data.</text>
</comment>
<feature type="non-terminal residue" evidence="1">
    <location>
        <position position="1"/>
    </location>
</feature>
<protein>
    <submittedName>
        <fullName evidence="1">Uncharacterized protein</fullName>
    </submittedName>
</protein>
<gene>
    <name evidence="1" type="ORF">OXX778_LOCUS15215</name>
</gene>
<sequence length="32" mass="3831">MLRDRWSHMTKFKKNGMKIIQIPCNGSNDDEH</sequence>
<name>A0A814F7K2_9BILA</name>
<accession>A0A814F7K2</accession>
<evidence type="ECO:0000313" key="1">
    <source>
        <dbReference type="EMBL" id="CAF0976936.1"/>
    </source>
</evidence>
<keyword evidence="2" id="KW-1185">Reference proteome</keyword>